<organism evidence="6 7">
    <name type="scientific">Variovorax humicola</name>
    <dbReference type="NCBI Taxonomy" id="1769758"/>
    <lineage>
        <taxon>Bacteria</taxon>
        <taxon>Pseudomonadati</taxon>
        <taxon>Pseudomonadota</taxon>
        <taxon>Betaproteobacteria</taxon>
        <taxon>Burkholderiales</taxon>
        <taxon>Comamonadaceae</taxon>
        <taxon>Variovorax</taxon>
    </lineage>
</organism>
<evidence type="ECO:0000313" key="6">
    <source>
        <dbReference type="EMBL" id="MEJ8824505.1"/>
    </source>
</evidence>
<dbReference type="InterPro" id="IPR005471">
    <property type="entry name" value="Tscrpt_reg_IclR_N"/>
</dbReference>
<dbReference type="SMART" id="SM00346">
    <property type="entry name" value="HTH_ICLR"/>
    <property type="match status" value="1"/>
</dbReference>
<dbReference type="InterPro" id="IPR050707">
    <property type="entry name" value="HTH_MetabolicPath_Reg"/>
</dbReference>
<dbReference type="SUPFAM" id="SSF55781">
    <property type="entry name" value="GAF domain-like"/>
    <property type="match status" value="1"/>
</dbReference>
<keyword evidence="3" id="KW-0804">Transcription</keyword>
<evidence type="ECO:0000256" key="1">
    <source>
        <dbReference type="ARBA" id="ARBA00023015"/>
    </source>
</evidence>
<dbReference type="InterPro" id="IPR036390">
    <property type="entry name" value="WH_DNA-bd_sf"/>
</dbReference>
<evidence type="ECO:0000259" key="4">
    <source>
        <dbReference type="PROSITE" id="PS51077"/>
    </source>
</evidence>
<keyword evidence="7" id="KW-1185">Reference proteome</keyword>
<comment type="caution">
    <text evidence="6">The sequence shown here is derived from an EMBL/GenBank/DDBJ whole genome shotgun (WGS) entry which is preliminary data.</text>
</comment>
<evidence type="ECO:0000259" key="5">
    <source>
        <dbReference type="PROSITE" id="PS51078"/>
    </source>
</evidence>
<dbReference type="InterPro" id="IPR036388">
    <property type="entry name" value="WH-like_DNA-bd_sf"/>
</dbReference>
<name>A0ABU8W3P2_9BURK</name>
<protein>
    <submittedName>
        <fullName evidence="6">IclR family transcriptional regulator</fullName>
    </submittedName>
</protein>
<evidence type="ECO:0000256" key="2">
    <source>
        <dbReference type="ARBA" id="ARBA00023125"/>
    </source>
</evidence>
<sequence>MADNVTAADAGSLKRGVQLLKLLATAGSRGLSLTQIADRAALPHPTVHRVLRQLVEERLVARSDELKRYRLGPLAYELGMAGATMYDLRDMCDGAMQALSAETTDTVYLVVRSGFEAVCMHRLEGSFPIRTLVLDVGSRRPLGVGAGGLALLAAIEDEERHQIIERVKPKLSAFAKLTSEELEHACAATRKRGTSLIQDTINLGVSAVGRVFRDSMGQPMGAISVAALSHRMPAQRCERIAELLKDAVTDVERRMRDKSRNGWETGS</sequence>
<evidence type="ECO:0000256" key="3">
    <source>
        <dbReference type="ARBA" id="ARBA00023163"/>
    </source>
</evidence>
<feature type="domain" description="HTH iclR-type" evidence="4">
    <location>
        <begin position="10"/>
        <end position="73"/>
    </location>
</feature>
<proteinExistence type="predicted"/>
<keyword evidence="2" id="KW-0238">DNA-binding</keyword>
<dbReference type="PANTHER" id="PTHR30136:SF39">
    <property type="entry name" value="TRANSCRIPTIONAL REGULATORY PROTEIN"/>
    <property type="match status" value="1"/>
</dbReference>
<accession>A0ABU8W3P2</accession>
<keyword evidence="1" id="KW-0805">Transcription regulation</keyword>
<dbReference type="Pfam" id="PF09339">
    <property type="entry name" value="HTH_IclR"/>
    <property type="match status" value="1"/>
</dbReference>
<dbReference type="EMBL" id="JBBKZV010000014">
    <property type="protein sequence ID" value="MEJ8824505.1"/>
    <property type="molecule type" value="Genomic_DNA"/>
</dbReference>
<dbReference type="InterPro" id="IPR014757">
    <property type="entry name" value="Tscrpt_reg_IclR_C"/>
</dbReference>
<reference evidence="6 7" key="1">
    <citation type="submission" date="2024-03" db="EMBL/GenBank/DDBJ databases">
        <title>Novel species of the genus Variovorax.</title>
        <authorList>
            <person name="Liu Q."/>
            <person name="Xin Y.-H."/>
        </authorList>
    </citation>
    <scope>NUCLEOTIDE SEQUENCE [LARGE SCALE GENOMIC DNA]</scope>
    <source>
        <strain evidence="6 7">KACC 18501</strain>
    </source>
</reference>
<feature type="domain" description="IclR-ED" evidence="5">
    <location>
        <begin position="74"/>
        <end position="257"/>
    </location>
</feature>
<gene>
    <name evidence="6" type="ORF">WKW80_21105</name>
</gene>
<dbReference type="PROSITE" id="PS51078">
    <property type="entry name" value="ICLR_ED"/>
    <property type="match status" value="1"/>
</dbReference>
<dbReference type="Proteomes" id="UP001363010">
    <property type="component" value="Unassembled WGS sequence"/>
</dbReference>
<dbReference type="SUPFAM" id="SSF46785">
    <property type="entry name" value="Winged helix' DNA-binding domain"/>
    <property type="match status" value="1"/>
</dbReference>
<dbReference type="PANTHER" id="PTHR30136">
    <property type="entry name" value="HELIX-TURN-HELIX TRANSCRIPTIONAL REGULATOR, ICLR FAMILY"/>
    <property type="match status" value="1"/>
</dbReference>
<dbReference type="Gene3D" id="3.30.450.40">
    <property type="match status" value="1"/>
</dbReference>
<dbReference type="Pfam" id="PF01614">
    <property type="entry name" value="IclR_C"/>
    <property type="match status" value="1"/>
</dbReference>
<dbReference type="RefSeq" id="WP_340365529.1">
    <property type="nucleotide sequence ID" value="NZ_JBBKZV010000014.1"/>
</dbReference>
<dbReference type="Gene3D" id="1.10.10.10">
    <property type="entry name" value="Winged helix-like DNA-binding domain superfamily/Winged helix DNA-binding domain"/>
    <property type="match status" value="1"/>
</dbReference>
<dbReference type="InterPro" id="IPR029016">
    <property type="entry name" value="GAF-like_dom_sf"/>
</dbReference>
<dbReference type="PROSITE" id="PS51077">
    <property type="entry name" value="HTH_ICLR"/>
    <property type="match status" value="1"/>
</dbReference>
<evidence type="ECO:0000313" key="7">
    <source>
        <dbReference type="Proteomes" id="UP001363010"/>
    </source>
</evidence>